<reference evidence="5 6" key="1">
    <citation type="submission" date="2021-02" db="EMBL/GenBank/DDBJ databases">
        <title>Variation within the Batrachochytrium salamandrivorans European outbreak.</title>
        <authorList>
            <person name="Kelly M."/>
            <person name="Pasmans F."/>
            <person name="Shea T.P."/>
            <person name="Munoz J.F."/>
            <person name="Carranza S."/>
            <person name="Cuomo C.A."/>
            <person name="Martel A."/>
        </authorList>
    </citation>
    <scope>NUCLEOTIDE SEQUENCE [LARGE SCALE GENOMIC DNA]</scope>
    <source>
        <strain evidence="5 6">AMFP18/2</strain>
    </source>
</reference>
<dbReference type="SUPFAM" id="SSF52540">
    <property type="entry name" value="P-loop containing nucleoside triphosphate hydrolases"/>
    <property type="match status" value="1"/>
</dbReference>
<dbReference type="EMBL" id="JAFCIX010000527">
    <property type="protein sequence ID" value="KAH6588292.1"/>
    <property type="molecule type" value="Genomic_DNA"/>
</dbReference>
<dbReference type="InterPro" id="IPR000850">
    <property type="entry name" value="Adenylat/UMP-CMP_kin"/>
</dbReference>
<evidence type="ECO:0000256" key="4">
    <source>
        <dbReference type="SAM" id="MobiDB-lite"/>
    </source>
</evidence>
<dbReference type="Pfam" id="PF05186">
    <property type="entry name" value="Dpy-30"/>
    <property type="match status" value="1"/>
</dbReference>
<keyword evidence="2" id="KW-0547">Nucleotide-binding</keyword>
<feature type="region of interest" description="Disordered" evidence="4">
    <location>
        <begin position="28"/>
        <end position="84"/>
    </location>
</feature>
<dbReference type="InterPro" id="IPR036291">
    <property type="entry name" value="NAD(P)-bd_dom_sf"/>
</dbReference>
<dbReference type="CDD" id="cd22967">
    <property type="entry name" value="DD_AK7"/>
    <property type="match status" value="1"/>
</dbReference>
<keyword evidence="1" id="KW-0808">Transferase</keyword>
<evidence type="ECO:0008006" key="7">
    <source>
        <dbReference type="Google" id="ProtNLM"/>
    </source>
</evidence>
<accession>A0ABQ8F0E9</accession>
<comment type="caution">
    <text evidence="5">The sequence shown here is derived from an EMBL/GenBank/DDBJ whole genome shotgun (WGS) entry which is preliminary data.</text>
</comment>
<dbReference type="CDD" id="cd01428">
    <property type="entry name" value="ADK"/>
    <property type="match status" value="1"/>
</dbReference>
<dbReference type="Proteomes" id="UP001648503">
    <property type="component" value="Unassembled WGS sequence"/>
</dbReference>
<organism evidence="5 6">
    <name type="scientific">Batrachochytrium salamandrivorans</name>
    <dbReference type="NCBI Taxonomy" id="1357716"/>
    <lineage>
        <taxon>Eukaryota</taxon>
        <taxon>Fungi</taxon>
        <taxon>Fungi incertae sedis</taxon>
        <taxon>Chytridiomycota</taxon>
        <taxon>Chytridiomycota incertae sedis</taxon>
        <taxon>Chytridiomycetes</taxon>
        <taxon>Rhizophydiales</taxon>
        <taxon>Rhizophydiales incertae sedis</taxon>
        <taxon>Batrachochytrium</taxon>
    </lineage>
</organism>
<keyword evidence="6" id="KW-1185">Reference proteome</keyword>
<dbReference type="PRINTS" id="PR00094">
    <property type="entry name" value="ADENYLTKNASE"/>
</dbReference>
<gene>
    <name evidence="5" type="ORF">BASA50_010843</name>
</gene>
<name>A0ABQ8F0E9_9FUNG</name>
<dbReference type="InterPro" id="IPR047499">
    <property type="entry name" value="DD_AK7"/>
</dbReference>
<evidence type="ECO:0000313" key="6">
    <source>
        <dbReference type="Proteomes" id="UP001648503"/>
    </source>
</evidence>
<evidence type="ECO:0000256" key="2">
    <source>
        <dbReference type="ARBA" id="ARBA00022741"/>
    </source>
</evidence>
<dbReference type="PANTHER" id="PTHR23359">
    <property type="entry name" value="NUCLEOTIDE KINASE"/>
    <property type="match status" value="1"/>
</dbReference>
<dbReference type="Gene3D" id="1.20.890.10">
    <property type="entry name" value="cAMP-dependent protein kinase regulatory subunit, dimerization-anchoring domain"/>
    <property type="match status" value="1"/>
</dbReference>
<feature type="compositionally biased region" description="Basic and acidic residues" evidence="4">
    <location>
        <begin position="64"/>
        <end position="84"/>
    </location>
</feature>
<dbReference type="SUPFAM" id="SSF51735">
    <property type="entry name" value="NAD(P)-binding Rossmann-fold domains"/>
    <property type="match status" value="1"/>
</dbReference>
<dbReference type="InterPro" id="IPR007858">
    <property type="entry name" value="Dpy-30_motif"/>
</dbReference>
<evidence type="ECO:0000256" key="1">
    <source>
        <dbReference type="ARBA" id="ARBA00022679"/>
    </source>
</evidence>
<proteinExistence type="predicted"/>
<evidence type="ECO:0000313" key="5">
    <source>
        <dbReference type="EMBL" id="KAH6588292.1"/>
    </source>
</evidence>
<dbReference type="Gene3D" id="3.40.50.720">
    <property type="entry name" value="NAD(P)-binding Rossmann-like Domain"/>
    <property type="match status" value="1"/>
</dbReference>
<dbReference type="Pfam" id="PF00406">
    <property type="entry name" value="ADK"/>
    <property type="match status" value="1"/>
</dbReference>
<dbReference type="Gene3D" id="3.40.50.300">
    <property type="entry name" value="P-loop containing nucleotide triphosphate hydrolases"/>
    <property type="match status" value="1"/>
</dbReference>
<feature type="compositionally biased region" description="Polar residues" evidence="4">
    <location>
        <begin position="52"/>
        <end position="63"/>
    </location>
</feature>
<evidence type="ECO:0000256" key="3">
    <source>
        <dbReference type="ARBA" id="ARBA00022777"/>
    </source>
</evidence>
<sequence length="762" mass="85782">MVKVFLSNIDTPLGHNLARLLSNTIVGSRREEEADEDEEDAQNGTPAVGTAVASSAPTTTKTENNSKEGDEKPNIDDKPPKDTYEMIGTLHGRPDNAEILRNPHLELSALSGPAQMVEVGDKKKDTARREAIEKMSMLGQKPKWVKDIINNTSRDTLQQALISSDVIIYDITKNLEEASWAIEMISEKADTFVKPKTFIAVSSIMTWTRTKVESDDGEGAIPEDEYRRRKPHPNWKDHLALEKKIIKLGKKSNLKAYVVVAGLIYHAGDSIFHSLLKLKSNVSVNGQSAWHNEPYLPCFGDGSNFIPTIHLDDLISIIIELVETSPETRYLVAIDESKNTLYDITKAISESMGSGIVKKLEKENAFLNTSLSQADYDMLTVNLKIESSYVKEMLTEWKYESGLIDALPTLIQEFKDARGLWPLKIVMLGPPASGKSTIAQKIVEHYKLHLIDADQVVKEAMDRLERRISGVSGAEEKDDDVEMDIEVLNEIKEAVKANNGEYPTHHVINFVKEVLQSMRCRNQGYVLDGFPTTLEEAKQLFKANGDDTKDDKGLSIDELIAPEFVFIIEANDQFVKQRIMRLPEAVVSGTKNSEEALLKRLEEYRKINTDETTVLNYFDEQEIHPITLAVESIELKEVLETVTKKVGGPRNYGPSAEEIGAELYMIESTRAKTEALAAQNRLLCEKEETSRREKALAEWNMKLDEVRKQEQEVLEAQSLPLRNYLMKYVMPTLTAGLIEVAKIRPEDPIDCLAEFLFKVRMK</sequence>
<keyword evidence="3" id="KW-0418">Kinase</keyword>
<dbReference type="InterPro" id="IPR027417">
    <property type="entry name" value="P-loop_NTPase"/>
</dbReference>
<protein>
    <recommendedName>
        <fullName evidence="7">Adenylate kinase</fullName>
    </recommendedName>
</protein>